<dbReference type="NCBIfam" id="TIGR00914">
    <property type="entry name" value="2A0601"/>
    <property type="match status" value="1"/>
</dbReference>
<keyword evidence="6 9" id="KW-0812">Transmembrane</keyword>
<evidence type="ECO:0000256" key="2">
    <source>
        <dbReference type="ARBA" id="ARBA00007613"/>
    </source>
</evidence>
<protein>
    <submittedName>
        <fullName evidence="10">CusA/CzcA family heavy metal efflux RND transporter</fullName>
    </submittedName>
</protein>
<evidence type="ECO:0000256" key="5">
    <source>
        <dbReference type="ARBA" id="ARBA00022475"/>
    </source>
</evidence>
<dbReference type="Proteomes" id="UP000267469">
    <property type="component" value="Unassembled WGS sequence"/>
</dbReference>
<feature type="transmembrane region" description="Helical" evidence="9">
    <location>
        <begin position="1016"/>
        <end position="1039"/>
    </location>
</feature>
<feature type="transmembrane region" description="Helical" evidence="9">
    <location>
        <begin position="12"/>
        <end position="31"/>
    </location>
</feature>
<keyword evidence="5" id="KW-1003">Cell membrane</keyword>
<dbReference type="Gene3D" id="3.30.2090.10">
    <property type="entry name" value="Multidrug efflux transporter AcrB TolC docking domain, DN and DC subdomains"/>
    <property type="match status" value="2"/>
</dbReference>
<feature type="transmembrane region" description="Helical" evidence="9">
    <location>
        <begin position="342"/>
        <end position="361"/>
    </location>
</feature>
<dbReference type="Gene3D" id="3.30.70.1320">
    <property type="entry name" value="Multidrug efflux transporter AcrB pore domain like"/>
    <property type="match status" value="1"/>
</dbReference>
<dbReference type="SUPFAM" id="SSF56954">
    <property type="entry name" value="Outer membrane efflux proteins (OEP)"/>
    <property type="match status" value="1"/>
</dbReference>
<feature type="transmembrane region" description="Helical" evidence="9">
    <location>
        <begin position="988"/>
        <end position="1010"/>
    </location>
</feature>
<dbReference type="OrthoDB" id="9758757at2"/>
<feature type="transmembrane region" description="Helical" evidence="9">
    <location>
        <begin position="451"/>
        <end position="471"/>
    </location>
</feature>
<keyword evidence="7 9" id="KW-1133">Transmembrane helix</keyword>
<feature type="transmembrane region" description="Helical" evidence="9">
    <location>
        <begin position="912"/>
        <end position="931"/>
    </location>
</feature>
<comment type="caution">
    <text evidence="10">The sequence shown here is derived from an EMBL/GenBank/DDBJ whole genome shotgun (WGS) entry which is preliminary data.</text>
</comment>
<dbReference type="Gene3D" id="3.30.70.1440">
    <property type="entry name" value="Multidrug efflux transporter AcrB pore domain"/>
    <property type="match status" value="1"/>
</dbReference>
<proteinExistence type="inferred from homology"/>
<dbReference type="PRINTS" id="PR00702">
    <property type="entry name" value="ACRIFLAVINRP"/>
</dbReference>
<dbReference type="Pfam" id="PF00873">
    <property type="entry name" value="ACR_tran"/>
    <property type="match status" value="1"/>
</dbReference>
<evidence type="ECO:0000256" key="4">
    <source>
        <dbReference type="ARBA" id="ARBA00022448"/>
    </source>
</evidence>
<feature type="transmembrane region" description="Helical" evidence="9">
    <location>
        <begin position="1059"/>
        <end position="1077"/>
    </location>
</feature>
<keyword evidence="4" id="KW-0813">Transport</keyword>
<comment type="similarity">
    <text evidence="3">Belongs to the resistance-nodulation-cell division (RND) (TC 2.A.6) family.</text>
</comment>
<reference evidence="10 11" key="1">
    <citation type="submission" date="2018-10" db="EMBL/GenBank/DDBJ databases">
        <title>Sinomicrobium pectinilyticum sp. nov., a pectinase-producing bacterium isolated from alkaline and saline soil, and emended description of the genus Sinomicrobium.</title>
        <authorList>
            <person name="Cheng B."/>
            <person name="Li C."/>
            <person name="Lai Q."/>
            <person name="Du M."/>
            <person name="Shao Z."/>
            <person name="Xu P."/>
            <person name="Yang C."/>
        </authorList>
    </citation>
    <scope>NUCLEOTIDE SEQUENCE [LARGE SCALE GENOMIC DNA]</scope>
    <source>
        <strain evidence="10 11">5DNS001</strain>
    </source>
</reference>
<dbReference type="Gene3D" id="1.20.1600.10">
    <property type="entry name" value="Outer membrane efflux proteins (OEP)"/>
    <property type="match status" value="1"/>
</dbReference>
<dbReference type="InterPro" id="IPR003423">
    <property type="entry name" value="OMP_efflux"/>
</dbReference>
<sequence>MIDKIIGFSIKNKIIVFLMVIAIIGGGWYAVKTINLDSVPDITNNQVQIITVAPNLGTEDIEQFVTYTVELAVSNLPGVEEIRSVSRFGLSVVTVVFRDDMGTYLPRQLVSEKLSEVKEEIPAGFGEPSMGPITTGLGEIYQYTIVPEKGYEDDYSPTELRSVQDWIVKRQMALLPGVVEVNSFGGKVKQYEVTLSPAKLNSAGVSIHEVYEALQKNNANTGGAYIEKGHMANFIRGEGLIKSLDDIRNIVIKTVNGQPVLISSVAENVRFGSQVRYGAVTRDGEGEAVGGMVLLLKGENSNKVIQDVKNRVTEIEKSLPEGLTIKPFIDRSDLIQRTTDTVTKNLVEGALIVIFVLVLLLGSFRGGLLVASVIPLSLFVALILMKVFGVWANLMSLGAIDFGIIVDGAVIIVEGAVHFIEKRLGNKTKSLTGQEMDTIAYESGSQMMNSAFFGQLIILIVFAPILFLTGVEGKMFQPMAYTFGFAMIGAIVLCLTYVPAMSALFLKPSKGNTRFYRFERVIKNTGDRIINFCQDAYRPVLIKALKAWKAVIIFSIVLLGISVFVFSRMGGEFLPRLDEGDMAMQVLLRPGSSLSESISATTKVEKIVTSFPEVKTMVSRIGVADIPTDPMPMDIADCILTLEKDKSKWTTVETREELIERIKEAIEVIPGINTVFTQPVELRFNELLTGVREDIAIKLYGEDLGVLAEKAEQMARIIRSVDGVGDVRPEATSGLPQMTVSYNRQKMAKYGLTIEKLNTYISTAFAGRTAGSVFEGERRFDLVLRFDELFRKDISNLRNLYVDLPGGGQIPIQEVAEIDFKPGPMQISRDNTSRRVSVGVNVRGRDVQSLVEEIQEKMDAELDLPPGYYIKYGGAFENLQRAKDRLTLVVPIVLGMIFILLYFALKSLSQTVMIYMAVPLAAIGGILSLWLRGMPFSISAGVGFIVLFGVAVLNGLVLISRFNSLKEEGVPDIKERILRGTKERLRPIILTALTDVLGFFPMAVSASAGAEVQRPLATVVIGGLVTATLLTLIVVPVLYYIMENRKLKETENGMKNRNILPGIGLLLLLFLPGTMHAQQSPEIISLKEALSRALGDHPGIKQAELSVEQKKVLRATAFDPGQTTVSTGGEEYGGADRIRNTLTIGQSNIDVFGTMAKSALNKARVAEESGRLDVVRLNMAMEVYSAYYNAVNAREKLKLAVQMDSIYSNFLKAARLRYETEATTKLELLAAEGQYGRIAARKIEAENDYKKELNTLNRWILKENPFEVKDATALFMEQAGVRETWEKRVKEHPVIQLAQLETETQKSLWRTEKAGFLPKLNASYGWQEIAGQSGFYSWNLGISVPLFFWNRNAEVKAAKVQVAIAKEQLAQQQIDLQTRVSTLLNDYDKLSAMVKLYREQLLPLALEQVAAAELSYREGEIDYVSFIQNLNNAKEVQNVYLDRLREYNTTVIQLKYLLEPGTIVSNNPGTSKEN</sequence>
<dbReference type="PANTHER" id="PTHR32063:SF24">
    <property type="entry name" value="CATION EFFLUX SYSTEM (ACRB_ACRD_ACRF FAMILY)"/>
    <property type="match status" value="1"/>
</dbReference>
<comment type="similarity">
    <text evidence="2">Belongs to the outer membrane factor (OMF) (TC 1.B.17) family.</text>
</comment>
<dbReference type="Gene3D" id="3.30.70.1430">
    <property type="entry name" value="Multidrug efflux transporter AcrB pore domain"/>
    <property type="match status" value="2"/>
</dbReference>
<dbReference type="GO" id="GO:0008324">
    <property type="term" value="F:monoatomic cation transmembrane transporter activity"/>
    <property type="evidence" value="ECO:0007669"/>
    <property type="project" value="InterPro"/>
</dbReference>
<dbReference type="InterPro" id="IPR027463">
    <property type="entry name" value="AcrB_DN_DC_subdom"/>
</dbReference>
<dbReference type="SUPFAM" id="SSF82693">
    <property type="entry name" value="Multidrug efflux transporter AcrB pore domain, PN1, PN2, PC1 and PC2 subdomains"/>
    <property type="match status" value="3"/>
</dbReference>
<evidence type="ECO:0000313" key="10">
    <source>
        <dbReference type="EMBL" id="RNL93449.1"/>
    </source>
</evidence>
<evidence type="ECO:0000256" key="7">
    <source>
        <dbReference type="ARBA" id="ARBA00022989"/>
    </source>
</evidence>
<evidence type="ECO:0000256" key="3">
    <source>
        <dbReference type="ARBA" id="ARBA00010942"/>
    </source>
</evidence>
<dbReference type="Pfam" id="PF02321">
    <property type="entry name" value="OEP"/>
    <property type="match status" value="2"/>
</dbReference>
<dbReference type="SUPFAM" id="SSF82866">
    <property type="entry name" value="Multidrug efflux transporter AcrB transmembrane domain"/>
    <property type="match status" value="2"/>
</dbReference>
<dbReference type="PANTHER" id="PTHR32063">
    <property type="match status" value="1"/>
</dbReference>
<evidence type="ECO:0000256" key="9">
    <source>
        <dbReference type="SAM" id="Phobius"/>
    </source>
</evidence>
<dbReference type="GO" id="GO:0042910">
    <property type="term" value="F:xenobiotic transmembrane transporter activity"/>
    <property type="evidence" value="ECO:0007669"/>
    <property type="project" value="TreeGrafter"/>
</dbReference>
<evidence type="ECO:0000256" key="1">
    <source>
        <dbReference type="ARBA" id="ARBA00004651"/>
    </source>
</evidence>
<dbReference type="SUPFAM" id="SSF82714">
    <property type="entry name" value="Multidrug efflux transporter AcrB TolC docking domain, DN and DC subdomains"/>
    <property type="match status" value="2"/>
</dbReference>
<dbReference type="Gene3D" id="1.20.1640.10">
    <property type="entry name" value="Multidrug efflux transporter AcrB transmembrane domain"/>
    <property type="match status" value="2"/>
</dbReference>
<dbReference type="InterPro" id="IPR004763">
    <property type="entry name" value="CusA-like"/>
</dbReference>
<gene>
    <name evidence="10" type="ORF">ED312_02155</name>
</gene>
<comment type="subcellular location">
    <subcellularLocation>
        <location evidence="1">Cell membrane</location>
        <topology evidence="1">Multi-pass membrane protein</topology>
    </subcellularLocation>
</comment>
<dbReference type="RefSeq" id="WP_123214359.1">
    <property type="nucleotide sequence ID" value="NZ_RJTM01000011.1"/>
</dbReference>
<feature type="transmembrane region" description="Helical" evidence="9">
    <location>
        <begin position="368"/>
        <end position="391"/>
    </location>
</feature>
<feature type="transmembrane region" description="Helical" evidence="9">
    <location>
        <begin position="547"/>
        <end position="566"/>
    </location>
</feature>
<keyword evidence="8 9" id="KW-0472">Membrane</keyword>
<keyword evidence="11" id="KW-1185">Reference proteome</keyword>
<dbReference type="GO" id="GO:0005886">
    <property type="term" value="C:plasma membrane"/>
    <property type="evidence" value="ECO:0007669"/>
    <property type="project" value="UniProtKB-SubCell"/>
</dbReference>
<dbReference type="GO" id="GO:0015562">
    <property type="term" value="F:efflux transmembrane transporter activity"/>
    <property type="evidence" value="ECO:0007669"/>
    <property type="project" value="InterPro"/>
</dbReference>
<evidence type="ECO:0000256" key="6">
    <source>
        <dbReference type="ARBA" id="ARBA00022692"/>
    </source>
</evidence>
<accession>A0A3N0F0A3</accession>
<feature type="transmembrane region" description="Helical" evidence="9">
    <location>
        <begin position="397"/>
        <end position="420"/>
    </location>
</feature>
<name>A0A3N0F0A3_SINP1</name>
<feature type="transmembrane region" description="Helical" evidence="9">
    <location>
        <begin position="483"/>
        <end position="506"/>
    </location>
</feature>
<evidence type="ECO:0000313" key="11">
    <source>
        <dbReference type="Proteomes" id="UP000267469"/>
    </source>
</evidence>
<dbReference type="EMBL" id="RJTM01000011">
    <property type="protein sequence ID" value="RNL93449.1"/>
    <property type="molecule type" value="Genomic_DNA"/>
</dbReference>
<feature type="transmembrane region" description="Helical" evidence="9">
    <location>
        <begin position="937"/>
        <end position="959"/>
    </location>
</feature>
<dbReference type="InterPro" id="IPR001036">
    <property type="entry name" value="Acrflvin-R"/>
</dbReference>
<evidence type="ECO:0000256" key="8">
    <source>
        <dbReference type="ARBA" id="ARBA00023136"/>
    </source>
</evidence>
<organism evidence="10 11">
    <name type="scientific">Sinomicrobium pectinilyticum</name>
    <dbReference type="NCBI Taxonomy" id="1084421"/>
    <lineage>
        <taxon>Bacteria</taxon>
        <taxon>Pseudomonadati</taxon>
        <taxon>Bacteroidota</taxon>
        <taxon>Flavobacteriia</taxon>
        <taxon>Flavobacteriales</taxon>
        <taxon>Flavobacteriaceae</taxon>
        <taxon>Sinomicrobium</taxon>
    </lineage>
</organism>
<feature type="transmembrane region" description="Helical" evidence="9">
    <location>
        <begin position="886"/>
        <end position="905"/>
    </location>
</feature>